<dbReference type="InterPro" id="IPR013783">
    <property type="entry name" value="Ig-like_fold"/>
</dbReference>
<evidence type="ECO:0000313" key="2">
    <source>
        <dbReference type="EMBL" id="PIR04473.1"/>
    </source>
</evidence>
<proteinExistence type="predicted"/>
<dbReference type="AlphaFoldDB" id="A0A2H0N6F0"/>
<gene>
    <name evidence="2" type="ORF">COV59_00660</name>
</gene>
<accession>A0A2H0N6F0</accession>
<dbReference type="InterPro" id="IPR036116">
    <property type="entry name" value="FN3_sf"/>
</dbReference>
<comment type="caution">
    <text evidence="2">The sequence shown here is derived from an EMBL/GenBank/DDBJ whole genome shotgun (WGS) entry which is preliminary data.</text>
</comment>
<dbReference type="Proteomes" id="UP000229600">
    <property type="component" value="Unassembled WGS sequence"/>
</dbReference>
<name>A0A2H0N6F0_9BACT</name>
<dbReference type="InterPro" id="IPR003961">
    <property type="entry name" value="FN3_dom"/>
</dbReference>
<dbReference type="EMBL" id="PCWN01000002">
    <property type="protein sequence ID" value="PIR04473.1"/>
    <property type="molecule type" value="Genomic_DNA"/>
</dbReference>
<feature type="domain" description="Fibronectin type-III" evidence="1">
    <location>
        <begin position="646"/>
        <end position="734"/>
    </location>
</feature>
<evidence type="ECO:0000313" key="3">
    <source>
        <dbReference type="Proteomes" id="UP000229600"/>
    </source>
</evidence>
<organism evidence="2 3">
    <name type="scientific">Candidatus Magasanikbacteria bacterium CG11_big_fil_rev_8_21_14_0_20_39_34</name>
    <dbReference type="NCBI Taxonomy" id="1974653"/>
    <lineage>
        <taxon>Bacteria</taxon>
        <taxon>Candidatus Magasanikiibacteriota</taxon>
    </lineage>
</organism>
<protein>
    <recommendedName>
        <fullName evidence="1">Fibronectin type-III domain-containing protein</fullName>
    </recommendedName>
</protein>
<dbReference type="Gene3D" id="2.60.40.10">
    <property type="entry name" value="Immunoglobulins"/>
    <property type="match status" value="7"/>
</dbReference>
<dbReference type="PANTHER" id="PTHR47135:SF3">
    <property type="entry name" value="FIBRONECTIN TYPE-III DOMAIN-CONTAINING PROTEIN"/>
    <property type="match status" value="1"/>
</dbReference>
<dbReference type="SUPFAM" id="SSF49265">
    <property type="entry name" value="Fibronectin type III"/>
    <property type="match status" value="2"/>
</dbReference>
<sequence length="828" mass="92889">MQQGILSRKAGWYVALFVVAAFSAFFLPKVAYALPNGWQPDLSIRVDWQPVEGATAYTFCLKDLDGANPTQCSVFDDNIREAHYDLRLRLVNLDHHYTYEVGILGGQYSGQTSQARPLSIDILRNYLVAPQFNANGHVTILTPAERTEERSPHFSWEVYPGALFYRVSVTDENGRNLVLNRNIHGNSFDLNGLSTGSYSFVIVAVGDAGRAVYSDSQRSIRSFRIVDPENREGAFDNTYRLTIYQPSGNIDTRRPTFDWERVSGAAGYNLNIQRQGDNGRWETIIQRQHIVENRYTLDGDLQNGRYTGWIQPYDAQGNVGTWGLPKVFIVNAGNQRNFHDVHPTLLAPSAAINDRTPTFSWNAVEGADHYLLSVTSPNGLTQFINENVQGTDYTPQDEMDYGEYSWKILAYYPDGSYASDWSSAMLFNIPRPDYRNIFPVLTTPNGRTADRTPTFRWEAVDGAVEYQLAVRKSNRVGEDINEVVRGTSYTPALNLDEGEYVWKVLAYGEGRSYVSNWAREVSFTIGAPAAGNALYDSTRAITFVAPNGQVNGVRTLFDWQDIPGATQYDVYVSNITTRENGFINTQVNGSNYADQQNLKAGVHRWWVRSHGPNDQLSSWYSGPQFTVVGQAQPQQEVVNAFNAATKPTLLSPTGNVESRRPSFRWQPVAGADHYELWVQTQGQNPVRRYNLQATSYTLDQDLQQGVQYSWYVRAAAGNTNGTWSNGMTFTIGAQQLAAPTVIGPQGNTAEVNPTFRWNPVAGAQHYEIWVNDITTGQGPVIWERELNNTSFRSNDPLVAGHHYKWWVWAADANNVDSAQTSAEFTITQ</sequence>
<evidence type="ECO:0000259" key="1">
    <source>
        <dbReference type="PROSITE" id="PS50853"/>
    </source>
</evidence>
<reference evidence="2 3" key="1">
    <citation type="submission" date="2017-09" db="EMBL/GenBank/DDBJ databases">
        <title>Depth-based differentiation of microbial function through sediment-hosted aquifers and enrichment of novel symbionts in the deep terrestrial subsurface.</title>
        <authorList>
            <person name="Probst A.J."/>
            <person name="Ladd B."/>
            <person name="Jarett J.K."/>
            <person name="Geller-Mcgrath D.E."/>
            <person name="Sieber C.M."/>
            <person name="Emerson J.B."/>
            <person name="Anantharaman K."/>
            <person name="Thomas B.C."/>
            <person name="Malmstrom R."/>
            <person name="Stieglmeier M."/>
            <person name="Klingl A."/>
            <person name="Woyke T."/>
            <person name="Ryan C.M."/>
            <person name="Banfield J.F."/>
        </authorList>
    </citation>
    <scope>NUCLEOTIDE SEQUENCE [LARGE SCALE GENOMIC DNA]</scope>
    <source>
        <strain evidence="2">CG11_big_fil_rev_8_21_14_0_20_39_34</strain>
    </source>
</reference>
<dbReference type="PANTHER" id="PTHR47135">
    <property type="entry name" value="FIBRONECTIN TYPE III DOMAIN-CONTAINING PROTEIN 7"/>
    <property type="match status" value="1"/>
</dbReference>
<dbReference type="PROSITE" id="PS50853">
    <property type="entry name" value="FN3"/>
    <property type="match status" value="1"/>
</dbReference>